<feature type="region of interest" description="Disordered" evidence="8">
    <location>
        <begin position="93"/>
        <end position="118"/>
    </location>
</feature>
<keyword evidence="2 6" id="KW-0645">Protease</keyword>
<dbReference type="Proteomes" id="UP001285354">
    <property type="component" value="Unassembled WGS sequence"/>
</dbReference>
<keyword evidence="4 6" id="KW-0378">Hydrolase</keyword>
<dbReference type="GO" id="GO:0005737">
    <property type="term" value="C:cytoplasm"/>
    <property type="evidence" value="ECO:0007669"/>
    <property type="project" value="TreeGrafter"/>
</dbReference>
<keyword evidence="9" id="KW-0472">Membrane</keyword>
<dbReference type="FunFam" id="3.40.532.10:FF:000010">
    <property type="entry name" value="Ubiquitin carboxyl-terminal hydrolase"/>
    <property type="match status" value="1"/>
</dbReference>
<dbReference type="PANTHER" id="PTHR10589:SF29">
    <property type="entry name" value="UBIQUITIN CARBOXYL-TERMINAL HYDROLASE"/>
    <property type="match status" value="1"/>
</dbReference>
<dbReference type="PROSITE" id="PS52049">
    <property type="entry name" value="ULD"/>
    <property type="match status" value="1"/>
</dbReference>
<feature type="site" description="Important for enzyme activity" evidence="6">
    <location>
        <position position="491"/>
    </location>
</feature>
<dbReference type="Pfam" id="PF01088">
    <property type="entry name" value="Peptidase_C12"/>
    <property type="match status" value="1"/>
</dbReference>
<dbReference type="PRINTS" id="PR00707">
    <property type="entry name" value="UBCTHYDRLASE"/>
</dbReference>
<evidence type="ECO:0000313" key="12">
    <source>
        <dbReference type="Proteomes" id="UP001285354"/>
    </source>
</evidence>
<dbReference type="GO" id="GO:0016579">
    <property type="term" value="P:protein deubiquitination"/>
    <property type="evidence" value="ECO:0007669"/>
    <property type="project" value="TreeGrafter"/>
</dbReference>
<feature type="domain" description="UCH catalytic" evidence="10">
    <location>
        <begin position="290"/>
        <end position="536"/>
    </location>
</feature>
<keyword evidence="9" id="KW-1133">Transmembrane helix</keyword>
<evidence type="ECO:0000259" key="10">
    <source>
        <dbReference type="PROSITE" id="PS52048"/>
    </source>
</evidence>
<evidence type="ECO:0000256" key="4">
    <source>
        <dbReference type="ARBA" id="ARBA00022801"/>
    </source>
</evidence>
<feature type="site" description="Transition state stabilizer" evidence="6">
    <location>
        <position position="365"/>
    </location>
</feature>
<reference evidence="11" key="1">
    <citation type="submission" date="2023-06" db="EMBL/GenBank/DDBJ databases">
        <title>Draft genome of Marssonina rosae.</title>
        <authorList>
            <person name="Cheng Q."/>
        </authorList>
    </citation>
    <scope>NUCLEOTIDE SEQUENCE</scope>
    <source>
        <strain evidence="11">R4</strain>
    </source>
</reference>
<evidence type="ECO:0000256" key="1">
    <source>
        <dbReference type="ARBA" id="ARBA00000707"/>
    </source>
</evidence>
<dbReference type="InterPro" id="IPR038765">
    <property type="entry name" value="Papain-like_cys_pep_sf"/>
</dbReference>
<protein>
    <recommendedName>
        <fullName evidence="7">Ubiquitin carboxyl-terminal hydrolase</fullName>
        <ecNumber evidence="7">3.4.19.12</ecNumber>
    </recommendedName>
</protein>
<evidence type="ECO:0000256" key="8">
    <source>
        <dbReference type="SAM" id="MobiDB-lite"/>
    </source>
</evidence>
<organism evidence="11 12">
    <name type="scientific">Diplocarpon rosae</name>
    <dbReference type="NCBI Taxonomy" id="946125"/>
    <lineage>
        <taxon>Eukaryota</taxon>
        <taxon>Fungi</taxon>
        <taxon>Dikarya</taxon>
        <taxon>Ascomycota</taxon>
        <taxon>Pezizomycotina</taxon>
        <taxon>Leotiomycetes</taxon>
        <taxon>Helotiales</taxon>
        <taxon>Drepanopezizaceae</taxon>
        <taxon>Diplocarpon</taxon>
    </lineage>
</organism>
<feature type="active site" description="Proton donor" evidence="6">
    <location>
        <position position="476"/>
    </location>
</feature>
<dbReference type="AlphaFoldDB" id="A0AAD9WGW9"/>
<dbReference type="InterPro" id="IPR001578">
    <property type="entry name" value="Peptidase_C12_UCH"/>
</dbReference>
<dbReference type="EMBL" id="JAUBYV010000002">
    <property type="protein sequence ID" value="KAK2628891.1"/>
    <property type="molecule type" value="Genomic_DNA"/>
</dbReference>
<comment type="caution">
    <text evidence="11">The sequence shown here is derived from an EMBL/GenBank/DDBJ whole genome shotgun (WGS) entry which is preliminary data.</text>
</comment>
<evidence type="ECO:0000256" key="9">
    <source>
        <dbReference type="SAM" id="Phobius"/>
    </source>
</evidence>
<proteinExistence type="inferred from homology"/>
<dbReference type="GO" id="GO:0006511">
    <property type="term" value="P:ubiquitin-dependent protein catabolic process"/>
    <property type="evidence" value="ECO:0007669"/>
    <property type="project" value="UniProtKB-UniRule"/>
</dbReference>
<evidence type="ECO:0000256" key="5">
    <source>
        <dbReference type="ARBA" id="ARBA00022807"/>
    </source>
</evidence>
<evidence type="ECO:0000313" key="11">
    <source>
        <dbReference type="EMBL" id="KAK2628891.1"/>
    </source>
</evidence>
<accession>A0AAD9WGW9</accession>
<keyword evidence="9" id="KW-0812">Transmembrane</keyword>
<dbReference type="PROSITE" id="PS52048">
    <property type="entry name" value="UCH_DOMAIN"/>
    <property type="match status" value="1"/>
</dbReference>
<comment type="catalytic activity">
    <reaction evidence="1 6 7">
        <text>Thiol-dependent hydrolysis of ester, thioester, amide, peptide and isopeptide bonds formed by the C-terminal Gly of ubiquitin (a 76-residue protein attached to proteins as an intracellular targeting signal).</text>
        <dbReference type="EC" id="3.4.19.12"/>
    </reaction>
</comment>
<keyword evidence="3 6" id="KW-0833">Ubl conjugation pathway</keyword>
<keyword evidence="12" id="KW-1185">Reference proteome</keyword>
<feature type="active site" description="Nucleophile" evidence="6">
    <location>
        <position position="371"/>
    </location>
</feature>
<sequence>MIYLPSNSCNTRSSCCCLASASHSFTQAVFTLSGLIGDSSPLKQACKHYLLLLLFLLASFCTTSIFFAKVYQPPNMETEMEIAGEARKMDLSNSSYLKNPGEQTQPNRTLENSCSSRTGFKNTPQTGAVKISTSTPTKTSCNSVSAFIEANLSSLGHVTASTIPTEGSSSMLLANSTTSVTTPVSRLDSSAHFNLEPSTGQIEVDLTTTHLANGSTPIEESVTYEQQSEKETPANSALKMKMDRGIESIDSDSPVGARKLRKRKQSMATADLAEEAIRPLTDEERRAWKGWVELESDPALFNYILRQYGAKNVKIQEVFGLDDEQLSYLPRPVYGLVFLFKYRDGDAYEDFSAQECPEYIWFANQTTTNACATVALLNIIMNAPELDLGDNLNAFKESTKGLKPPYRGKNLDHDDFIRNIHNSFARKMDVLNADLALKHEYDKWVKSKKNSAKKPVKKQATPKRSKQQSSDEQGFHYVAYVPVQGEVWRLDGLQRHPVNLGPSNDSWVSVARDNIQQRTLQYEDDGVEFCLLALCKSPMRIAAQKLASNILSIQAVEKSLTKVVPDWRVFVQSNLAVSLNELSDTCGLSQDLVHTATSATSDLAKIEAVQGDPEKLMGFYQSLVKEQGRLRALYEEEVMVIGQEDAVAVQRKKDYTPLVYKAMKALAEAGVLKDIIKDLRQKDNKDI</sequence>
<dbReference type="InterPro" id="IPR036959">
    <property type="entry name" value="Peptidase_C12_UCH_sf"/>
</dbReference>
<dbReference type="SUPFAM" id="SSF54001">
    <property type="entry name" value="Cysteine proteinases"/>
    <property type="match status" value="1"/>
</dbReference>
<keyword evidence="5 6" id="KW-0788">Thiol protease</keyword>
<evidence type="ECO:0000256" key="2">
    <source>
        <dbReference type="ARBA" id="ARBA00022670"/>
    </source>
</evidence>
<feature type="compositionally biased region" description="Basic residues" evidence="8">
    <location>
        <begin position="448"/>
        <end position="466"/>
    </location>
</feature>
<feature type="transmembrane region" description="Helical" evidence="9">
    <location>
        <begin position="49"/>
        <end position="68"/>
    </location>
</feature>
<dbReference type="EC" id="3.4.19.12" evidence="7"/>
<evidence type="ECO:0000256" key="7">
    <source>
        <dbReference type="RuleBase" id="RU361215"/>
    </source>
</evidence>
<dbReference type="PANTHER" id="PTHR10589">
    <property type="entry name" value="UBIQUITIN CARBOXYL-TERMINAL HYDROLASE"/>
    <property type="match status" value="1"/>
</dbReference>
<name>A0AAD9WGW9_9HELO</name>
<dbReference type="Gene3D" id="3.40.532.10">
    <property type="entry name" value="Peptidase C12, ubiquitin carboxyl-terminal hydrolase"/>
    <property type="match status" value="1"/>
</dbReference>
<comment type="similarity">
    <text evidence="6 7">Belongs to the peptidase C12 family.</text>
</comment>
<feature type="region of interest" description="Disordered" evidence="8">
    <location>
        <begin position="448"/>
        <end position="471"/>
    </location>
</feature>
<dbReference type="GO" id="GO:0004843">
    <property type="term" value="F:cysteine-type deubiquitinase activity"/>
    <property type="evidence" value="ECO:0007669"/>
    <property type="project" value="UniProtKB-UniRule"/>
</dbReference>
<evidence type="ECO:0000256" key="6">
    <source>
        <dbReference type="PROSITE-ProRule" id="PRU01393"/>
    </source>
</evidence>
<gene>
    <name evidence="11" type="ORF">QTJ16_001994</name>
</gene>
<evidence type="ECO:0000256" key="3">
    <source>
        <dbReference type="ARBA" id="ARBA00022786"/>
    </source>
</evidence>